<name>A0A314Z4Q3_PRUYE</name>
<feature type="compositionally biased region" description="Basic and acidic residues" evidence="1">
    <location>
        <begin position="1"/>
        <end position="19"/>
    </location>
</feature>
<dbReference type="AlphaFoldDB" id="A0A314Z4Q3"/>
<dbReference type="EMBL" id="PJQY01000197">
    <property type="protein sequence ID" value="PQQ16372.1"/>
    <property type="molecule type" value="Genomic_DNA"/>
</dbReference>
<evidence type="ECO:0000313" key="2">
    <source>
        <dbReference type="EMBL" id="PQQ16372.1"/>
    </source>
</evidence>
<sequence>MNQIKQDDEGHGHQSVDLELHDEDENVDAQGCRDDDGGMGWVGEVSCSGWGRGMDLGRRGD</sequence>
<comment type="caution">
    <text evidence="2">The sequence shown here is derived from an EMBL/GenBank/DDBJ whole genome shotgun (WGS) entry which is preliminary data.</text>
</comment>
<keyword evidence="3" id="KW-1185">Reference proteome</keyword>
<evidence type="ECO:0000313" key="3">
    <source>
        <dbReference type="Proteomes" id="UP000250321"/>
    </source>
</evidence>
<dbReference type="Proteomes" id="UP000250321">
    <property type="component" value="Unassembled WGS sequence"/>
</dbReference>
<gene>
    <name evidence="2" type="ORF">Pyn_23399</name>
</gene>
<evidence type="ECO:0000256" key="1">
    <source>
        <dbReference type="SAM" id="MobiDB-lite"/>
    </source>
</evidence>
<accession>A0A314Z4Q3</accession>
<reference evidence="2 3" key="1">
    <citation type="submission" date="2018-02" db="EMBL/GenBank/DDBJ databases">
        <title>Draft genome of wild Prunus yedoensis var. nudiflora.</title>
        <authorList>
            <person name="Baek S."/>
            <person name="Kim J.-H."/>
            <person name="Choi K."/>
            <person name="Kim G.-B."/>
            <person name="Cho A."/>
            <person name="Jang H."/>
            <person name="Shin C.-H."/>
            <person name="Yu H.-J."/>
            <person name="Mun J.-H."/>
        </authorList>
    </citation>
    <scope>NUCLEOTIDE SEQUENCE [LARGE SCALE GENOMIC DNA]</scope>
    <source>
        <strain evidence="3">cv. Jeju island</strain>
        <tissue evidence="2">Leaf</tissue>
    </source>
</reference>
<protein>
    <submittedName>
        <fullName evidence="2">Uncharacterized protein</fullName>
    </submittedName>
</protein>
<proteinExistence type="predicted"/>
<feature type="region of interest" description="Disordered" evidence="1">
    <location>
        <begin position="1"/>
        <end position="23"/>
    </location>
</feature>
<organism evidence="2 3">
    <name type="scientific">Prunus yedoensis var. nudiflora</name>
    <dbReference type="NCBI Taxonomy" id="2094558"/>
    <lineage>
        <taxon>Eukaryota</taxon>
        <taxon>Viridiplantae</taxon>
        <taxon>Streptophyta</taxon>
        <taxon>Embryophyta</taxon>
        <taxon>Tracheophyta</taxon>
        <taxon>Spermatophyta</taxon>
        <taxon>Magnoliopsida</taxon>
        <taxon>eudicotyledons</taxon>
        <taxon>Gunneridae</taxon>
        <taxon>Pentapetalae</taxon>
        <taxon>rosids</taxon>
        <taxon>fabids</taxon>
        <taxon>Rosales</taxon>
        <taxon>Rosaceae</taxon>
        <taxon>Amygdaloideae</taxon>
        <taxon>Amygdaleae</taxon>
        <taxon>Prunus</taxon>
    </lineage>
</organism>